<dbReference type="Gene3D" id="1.10.1220.10">
    <property type="entry name" value="Met repressor-like"/>
    <property type="match status" value="1"/>
</dbReference>
<dbReference type="EMBL" id="LWAE01000001">
    <property type="protein sequence ID" value="KZL93577.1"/>
    <property type="molecule type" value="Genomic_DNA"/>
</dbReference>
<evidence type="ECO:0000313" key="2">
    <source>
        <dbReference type="Proteomes" id="UP000076603"/>
    </source>
</evidence>
<protein>
    <recommendedName>
        <fullName evidence="3">CopG-like ribbon-helix-helix domain-containing protein</fullName>
    </recommendedName>
</protein>
<dbReference type="InterPro" id="IPR013321">
    <property type="entry name" value="Arc_rbn_hlx_hlx"/>
</dbReference>
<dbReference type="AlphaFoldDB" id="A0A168E268"/>
<dbReference type="GO" id="GO:0006355">
    <property type="term" value="P:regulation of DNA-templated transcription"/>
    <property type="evidence" value="ECO:0007669"/>
    <property type="project" value="InterPro"/>
</dbReference>
<reference evidence="1 2" key="1">
    <citation type="submission" date="2016-04" db="EMBL/GenBank/DDBJ databases">
        <title>Genome sequence of Clostridium magnum DSM 2767.</title>
        <authorList>
            <person name="Poehlein A."/>
            <person name="Uhlig R."/>
            <person name="Fischer R."/>
            <person name="Bahl H."/>
            <person name="Daniel R."/>
        </authorList>
    </citation>
    <scope>NUCLEOTIDE SEQUENCE [LARGE SCALE GENOMIC DNA]</scope>
    <source>
        <strain evidence="1 2">DSM 2767</strain>
    </source>
</reference>
<keyword evidence="2" id="KW-1185">Reference proteome</keyword>
<name>A0A168E268_9CLOT</name>
<dbReference type="STRING" id="1121326.CLMAG_06230"/>
<dbReference type="PATRIC" id="fig|1121326.3.peg.579"/>
<evidence type="ECO:0008006" key="3">
    <source>
        <dbReference type="Google" id="ProtNLM"/>
    </source>
</evidence>
<comment type="caution">
    <text evidence="1">The sequence shown here is derived from an EMBL/GenBank/DDBJ whole genome shotgun (WGS) entry which is preliminary data.</text>
</comment>
<evidence type="ECO:0000313" key="1">
    <source>
        <dbReference type="EMBL" id="KZL93577.1"/>
    </source>
</evidence>
<sequence length="51" mass="5899">MARKAINTTIDEKLIKDIKRLTVEEECNINDLIEEGLRLVLEKRKSSNQGE</sequence>
<proteinExistence type="predicted"/>
<organism evidence="1 2">
    <name type="scientific">Clostridium magnum DSM 2767</name>
    <dbReference type="NCBI Taxonomy" id="1121326"/>
    <lineage>
        <taxon>Bacteria</taxon>
        <taxon>Bacillati</taxon>
        <taxon>Bacillota</taxon>
        <taxon>Clostridia</taxon>
        <taxon>Eubacteriales</taxon>
        <taxon>Clostridiaceae</taxon>
        <taxon>Clostridium</taxon>
    </lineage>
</organism>
<accession>A0A168E268</accession>
<dbReference type="RefSeq" id="WP_169809786.1">
    <property type="nucleotide sequence ID" value="NZ_FQXL01000031.1"/>
</dbReference>
<dbReference type="Proteomes" id="UP000076603">
    <property type="component" value="Unassembled WGS sequence"/>
</dbReference>
<gene>
    <name evidence="1" type="ORF">CLMAG_06230</name>
</gene>